<feature type="active site" description="Proton acceptor" evidence="8">
    <location>
        <position position="225"/>
    </location>
</feature>
<accession>A0A094ZZR4</accession>
<evidence type="ECO:0000256" key="7">
    <source>
        <dbReference type="ARBA" id="ARBA00051712"/>
    </source>
</evidence>
<name>A0A094ZZR4_9HYPH</name>
<evidence type="ECO:0000256" key="2">
    <source>
        <dbReference type="ARBA" id="ARBA00010219"/>
    </source>
</evidence>
<comment type="catalytic activity">
    <reaction evidence="7 8">
        <text>(2S,6S)-2,6-diaminopimelate = meso-2,6-diaminopimelate</text>
        <dbReference type="Rhea" id="RHEA:15393"/>
        <dbReference type="ChEBI" id="CHEBI:57609"/>
        <dbReference type="ChEBI" id="CHEBI:57791"/>
        <dbReference type="EC" id="5.1.1.7"/>
    </reaction>
</comment>
<comment type="function">
    <text evidence="8">Catalyzes the stereoinversion of LL-2,6-diaminopimelate (L,L-DAP) to meso-diaminopimelate (meso-DAP), a precursor of L-lysine and an essential component of the bacterial peptidoglycan.</text>
</comment>
<dbReference type="Pfam" id="PF01678">
    <property type="entry name" value="DAP_epimerase"/>
    <property type="match status" value="2"/>
</dbReference>
<feature type="binding site" evidence="8">
    <location>
        <begin position="226"/>
        <end position="227"/>
    </location>
    <ligand>
        <name>substrate</name>
    </ligand>
</feature>
<proteinExistence type="inferred from homology"/>
<dbReference type="HAMAP" id="MF_00197">
    <property type="entry name" value="DAP_epimerase"/>
    <property type="match status" value="1"/>
</dbReference>
<dbReference type="EC" id="5.1.1.7" evidence="3 8"/>
<dbReference type="UniPathway" id="UPA00034">
    <property type="reaction ID" value="UER00025"/>
</dbReference>
<protein>
    <recommendedName>
        <fullName evidence="3 8">Diaminopimelate epimerase</fullName>
        <shortName evidence="8">DAP epimerase</shortName>
        <ecNumber evidence="3 8">5.1.1.7</ecNumber>
    </recommendedName>
    <alternativeName>
        <fullName evidence="8">PLP-independent amino acid racemase</fullName>
    </alternativeName>
</protein>
<feature type="active site" description="Proton donor" evidence="8">
    <location>
        <position position="77"/>
    </location>
</feature>
<comment type="subcellular location">
    <subcellularLocation>
        <location evidence="8">Cytoplasm</location>
    </subcellularLocation>
</comment>
<feature type="binding site" evidence="8">
    <location>
        <position position="16"/>
    </location>
    <ligand>
        <name>substrate</name>
    </ligand>
</feature>
<dbReference type="PANTHER" id="PTHR31689:SF0">
    <property type="entry name" value="DIAMINOPIMELATE EPIMERASE"/>
    <property type="match status" value="1"/>
</dbReference>
<dbReference type="InterPro" id="IPR018510">
    <property type="entry name" value="DAP_epimerase_AS"/>
</dbReference>
<feature type="site" description="Could be important to modulate the pK values of the two catalytic cysteine residues" evidence="8">
    <location>
        <position position="166"/>
    </location>
</feature>
<dbReference type="RefSeq" id="WP_034442458.1">
    <property type="nucleotide sequence ID" value="NZ_JMTK01000002.1"/>
</dbReference>
<feature type="active site" evidence="9">
    <location>
        <position position="77"/>
    </location>
</feature>
<feature type="binding site" evidence="8">
    <location>
        <begin position="78"/>
        <end position="79"/>
    </location>
    <ligand>
        <name>substrate</name>
    </ligand>
</feature>
<comment type="caution">
    <text evidence="10">The sequence shown here is derived from an EMBL/GenBank/DDBJ whole genome shotgun (WGS) entry which is preliminary data.</text>
</comment>
<dbReference type="AlphaFoldDB" id="A0A094ZZR4"/>
<evidence type="ECO:0000256" key="6">
    <source>
        <dbReference type="ARBA" id="ARBA00023235"/>
    </source>
</evidence>
<keyword evidence="8" id="KW-0963">Cytoplasm</keyword>
<evidence type="ECO:0000256" key="3">
    <source>
        <dbReference type="ARBA" id="ARBA00013080"/>
    </source>
</evidence>
<evidence type="ECO:0000256" key="5">
    <source>
        <dbReference type="ARBA" id="ARBA00023154"/>
    </source>
</evidence>
<feature type="site" description="Could be important to modulate the pK values of the two catalytic cysteine residues" evidence="8">
    <location>
        <position position="216"/>
    </location>
</feature>
<evidence type="ECO:0000256" key="8">
    <source>
        <dbReference type="HAMAP-Rule" id="MF_00197"/>
    </source>
</evidence>
<dbReference type="GO" id="GO:0008837">
    <property type="term" value="F:diaminopimelate epimerase activity"/>
    <property type="evidence" value="ECO:0007669"/>
    <property type="project" value="UniProtKB-UniRule"/>
</dbReference>
<feature type="binding site" evidence="8">
    <location>
        <position position="198"/>
    </location>
    <ligand>
        <name>substrate</name>
    </ligand>
</feature>
<keyword evidence="6 8" id="KW-0413">Isomerase</keyword>
<dbReference type="InterPro" id="IPR001653">
    <property type="entry name" value="DAP_epimerase_DapF"/>
</dbReference>
<organism evidence="10 11">
    <name type="scientific">Candidatus Liberibacter solanacearum</name>
    <dbReference type="NCBI Taxonomy" id="556287"/>
    <lineage>
        <taxon>Bacteria</taxon>
        <taxon>Pseudomonadati</taxon>
        <taxon>Pseudomonadota</taxon>
        <taxon>Alphaproteobacteria</taxon>
        <taxon>Hyphomicrobiales</taxon>
        <taxon>Rhizobiaceae</taxon>
        <taxon>Liberibacter</taxon>
    </lineage>
</organism>
<dbReference type="Gene3D" id="3.10.310.10">
    <property type="entry name" value="Diaminopimelate Epimerase, Chain A, domain 1"/>
    <property type="match status" value="2"/>
</dbReference>
<evidence type="ECO:0000256" key="9">
    <source>
        <dbReference type="PROSITE-ProRule" id="PRU10125"/>
    </source>
</evidence>
<feature type="binding site" evidence="8">
    <location>
        <position position="48"/>
    </location>
    <ligand>
        <name>substrate</name>
    </ligand>
</feature>
<feature type="binding site" evidence="8">
    <location>
        <begin position="216"/>
        <end position="217"/>
    </location>
    <ligand>
        <name>substrate</name>
    </ligand>
</feature>
<sequence>MQESMVGFAKMEGIGNKILVVDMRDRSDNITLEAINFLSTNDNLPFDQIMAIHNSQNKLADAFIRIINRDGSEAQSCGNGMRCVVRFLSSKTKKKTFIFETIRGILQAKENDDGSISVDMGEPILDWQHIPLAKPFDDTDSAQFHIGPINNVFLRSPSIVSMGNPHAIFFVEDDIYRYDLNGFGKLLENNFMFPEGVNLSIARVTSISSLDLRTWERGAGLTAACGSAACASVVASARSGNTDRIVSVNMLGGELLIEWHYNNHVFMSGGADKQWDGNLDIKTGKWTKV</sequence>
<keyword evidence="5 8" id="KW-0457">Lysine biosynthesis</keyword>
<keyword evidence="11" id="KW-1185">Reference proteome</keyword>
<dbReference type="GO" id="GO:0009089">
    <property type="term" value="P:lysine biosynthetic process via diaminopimelate"/>
    <property type="evidence" value="ECO:0007669"/>
    <property type="project" value="UniProtKB-UniRule"/>
</dbReference>
<dbReference type="EMBL" id="JMTK01000002">
    <property type="protein sequence ID" value="KJZ82046.1"/>
    <property type="molecule type" value="Genomic_DNA"/>
</dbReference>
<comment type="subunit">
    <text evidence="8">Homodimer.</text>
</comment>
<gene>
    <name evidence="8" type="primary">dapF</name>
    <name evidence="10" type="ORF">DJ66_0780</name>
</gene>
<dbReference type="PATRIC" id="fig|556287.8.peg.778"/>
<comment type="similarity">
    <text evidence="2 8">Belongs to the diaminopimelate epimerase family.</text>
</comment>
<feature type="binding site" evidence="8">
    <location>
        <position position="164"/>
    </location>
    <ligand>
        <name>substrate</name>
    </ligand>
</feature>
<evidence type="ECO:0000256" key="1">
    <source>
        <dbReference type="ARBA" id="ARBA00005196"/>
    </source>
</evidence>
<comment type="pathway">
    <text evidence="1 8">Amino-acid biosynthesis; L-lysine biosynthesis via DAP pathway; DL-2,6-diaminopimelate from LL-2,6-diaminopimelate: step 1/1.</text>
</comment>
<dbReference type="GO" id="GO:0005829">
    <property type="term" value="C:cytosol"/>
    <property type="evidence" value="ECO:0007669"/>
    <property type="project" value="TreeGrafter"/>
</dbReference>
<evidence type="ECO:0000313" key="11">
    <source>
        <dbReference type="Proteomes" id="UP000033731"/>
    </source>
</evidence>
<dbReference type="SUPFAM" id="SSF54506">
    <property type="entry name" value="Diaminopimelate epimerase-like"/>
    <property type="match status" value="2"/>
</dbReference>
<keyword evidence="4 8" id="KW-0028">Amino-acid biosynthesis</keyword>
<evidence type="ECO:0000313" key="10">
    <source>
        <dbReference type="EMBL" id="KJZ82046.1"/>
    </source>
</evidence>
<evidence type="ECO:0000256" key="4">
    <source>
        <dbReference type="ARBA" id="ARBA00022605"/>
    </source>
</evidence>
<reference evidence="10 11" key="1">
    <citation type="journal article" date="2015" name="Phytopathology">
        <title>Genomes of Candidatus Liberibacter solanacearum haplotype A from New Zealand and the USA suggest significant genome plasticity in the species.</title>
        <authorList>
            <person name="Thompson S.M."/>
            <person name="Johnson C.P."/>
            <person name="Lu A.Y."/>
            <person name="Frampton R.A."/>
            <person name="Sullivan K.L."/>
            <person name="Fiers M.W."/>
            <person name="Crowhurst R.N."/>
            <person name="Pitman A.R."/>
            <person name="Scott I."/>
            <person name="Gudmestad N.C."/>
            <person name="Smith G.R."/>
        </authorList>
    </citation>
    <scope>NUCLEOTIDE SEQUENCE [LARGE SCALE GENOMIC DNA]</scope>
    <source>
        <strain evidence="10 11">LsoNZ1</strain>
    </source>
</reference>
<dbReference type="Proteomes" id="UP000033731">
    <property type="component" value="Unassembled WGS sequence"/>
</dbReference>
<feature type="binding site" evidence="8">
    <location>
        <position position="68"/>
    </location>
    <ligand>
        <name>substrate</name>
    </ligand>
</feature>
<dbReference type="NCBIfam" id="TIGR00652">
    <property type="entry name" value="DapF"/>
    <property type="match status" value="1"/>
</dbReference>
<dbReference type="PANTHER" id="PTHR31689">
    <property type="entry name" value="DIAMINOPIMELATE EPIMERASE, CHLOROPLASTIC"/>
    <property type="match status" value="1"/>
</dbReference>
<dbReference type="PROSITE" id="PS01326">
    <property type="entry name" value="DAP_EPIMERASE"/>
    <property type="match status" value="1"/>
</dbReference>